<dbReference type="Pfam" id="PF00270">
    <property type="entry name" value="DEAD"/>
    <property type="match status" value="1"/>
</dbReference>
<dbReference type="Pfam" id="PF00271">
    <property type="entry name" value="Helicase_C"/>
    <property type="match status" value="1"/>
</dbReference>
<comment type="caution">
    <text evidence="10">The sequence shown here is derived from an EMBL/GenBank/DDBJ whole genome shotgun (WGS) entry which is preliminary data.</text>
</comment>
<dbReference type="CDD" id="cd17956">
    <property type="entry name" value="DEADc_DDX51"/>
    <property type="match status" value="1"/>
</dbReference>
<dbReference type="InterPro" id="IPR036691">
    <property type="entry name" value="Endo/exonu/phosph_ase_sf"/>
</dbReference>
<dbReference type="SUPFAM" id="SSF52540">
    <property type="entry name" value="P-loop containing nucleoside triphosphate hydrolases"/>
    <property type="match status" value="2"/>
</dbReference>
<keyword evidence="1 6" id="KW-0547">Nucleotide-binding</keyword>
<feature type="compositionally biased region" description="Basic residues" evidence="7">
    <location>
        <begin position="346"/>
        <end position="357"/>
    </location>
</feature>
<evidence type="ECO:0000256" key="5">
    <source>
        <dbReference type="ARBA" id="ARBA00022884"/>
    </source>
</evidence>
<dbReference type="GO" id="GO:0016787">
    <property type="term" value="F:hydrolase activity"/>
    <property type="evidence" value="ECO:0007669"/>
    <property type="project" value="UniProtKB-KW"/>
</dbReference>
<dbReference type="InterPro" id="IPR014001">
    <property type="entry name" value="Helicase_ATP-bd"/>
</dbReference>
<feature type="compositionally biased region" description="Basic and acidic residues" evidence="7">
    <location>
        <begin position="203"/>
        <end position="212"/>
    </location>
</feature>
<dbReference type="Gene3D" id="3.60.10.10">
    <property type="entry name" value="Endonuclease/exonuclease/phosphatase"/>
    <property type="match status" value="1"/>
</dbReference>
<sequence length="1933" mass="213612">MADKTQSISTGMNNQPNGAGNTAKPVASSAPASFAPFFRRRTLGRGRAPSPPTWACYEQIPLEFTDSEEGDDDEDEDDEEDEDDDIETDSDERSVSGVEPTFKSVKTRPDSPYAMDMDIDEPEHDNAQAGVDELSGIDVDGNSRIRLASDDPNTNSDPDTKHIRGGVDDGHCADECGCDVSETQKKQDKGKQRAVEVISPTNDNEKSEEKSPKKGSGSRGRKRRERESNQVLRPILTIKKSEGFVWNQELFIPSYIKDRYIASTSPPSNFASSTSSGVMGYDFNDNYEIEVVEIRVQGNELEKSDHLGRTSHICLEESMLVHLSAQRVPSATIFSSKTKAKEHYLKAKRQRRKKRLKSAAAVSDAARKAKAKEKINVKRLEDDKHERIDEELSGEEGDDVEIEDEAGEETRIKTIEEQMPIDVKQHPDDDNDSLDSDSSQSNSDSEHDSNLDVMSTTSDKKLDQKPSANVSGLRPFTMPQVTQQASQKELALQGLDPALVDAELVDSTKTIPVDSFSSDSDPPMKNPGSISSKMRKRLQNLGITEFFAVQTALLPFLLPSSPLERELYMPYNPPRDVCVSAPTGSGKTLAYAIPVIELLASRVVTRLRALVVLPTRDLVTQVRETFEALAKGRGLKASSCISGQHSFTHEQAQLVDESKVLLEGGSSKVDILICTPGRLIDHLKGTRNFTLQHLRFLVMDEADRLLTQSFQDWLAQVLAAIRPPVSSTSTGGLNTITTHTDSPQTFVMHHDAVSPAWQPIPSWRTHFYEQPEVSCQKLLFSATLTRDPAKIAAVELRKAKYFVVSDKIKAGEGGHLMGETFAFPPGLREHMLVTTTERKPLMLFYLLHQQNVTNALVFTNSAESTERLVKLFECFEDAWIGSLGEKTMSRPVARAYSSELNPADRKTILEDFKAQKISLLICSDLISRGIDISHVSHVISYDAPADITKYVHRVGRTARAGREGDAWCLLEKQEARYFKKMMTGANRLDRIQKLKVKEEELKRTDEVYAEMGKVNYMGGKLSVARTCSKDVSSRIQRRHFGQQRLRTLSECLQAINNPSASIISDPISGIRLAHAQRMARHEPGSDSSVSGQNYRSYIPPPSRVSSESSEDKDTKRKLSAKLKASRMLVELARVDQYQRKRILETPDLANLSGIRRRIEASQQYSSSRARVPQLRANSSDEESERVTALSDASVSDVFSYTNVSEVVYQDSIGSWDESNIPDRGTSSVSPVCSFSESPVARLLSDQDTDRLRPEMNADINDNGSDKENIYPGSEGQLLTSDSVILRGEQRRISCVPSKMTTAGTVGFDPNAISMSDEWIAFSNMLDTNLYRHKVLENRGELYLPKGIFILQDSALGLDYHVLPHLFSERSLQLSDTAIDSVPSLPVHIENVPPPLAYSAPNSPMPASPAQLAIAQNVNAHSDLSSILLGKISSPLGLIRSNPIQSALINSNHPMSKKNSNSYQDDPHDSRTQWDQLMDELLESASSLSSKPNRSNPHLHTSHDHLIRSPESKSPSESFLFQPLEMTPSDNQSTEPLNDVDKPMRTYFAQPLMNPQFADETRDGQRFLTGPLSRRRPQSTRDLLTQQTFTLSAGKAFPSKPGISRPHSQDPSSAPSSSSTTFSKGPNFPDIIFLQEVASSVRQSLLSNAKVRSSFLTTDAEDDTAFKKVPFATMTLLSNKRFGSSSFTEQDGGKGKGEGGSKVVLDSVFRTELPSRYRRDALCVNIRHPTAPNTILRLLNVHLDSLDSQFRRTLQMQVLADLLREPECNGGIIAGDFNAIYPNDYTLVDKHELVDAWVALHGKTTGSGGGATWGVGVELNDGLKPGRLDKVVMLGLQPNKVEVLQPGLIDGYTPWSDHCGLQCTFTVPTFIYEPSLLGKRAQRGRELAGSRSVSSDRDTIASPDILTSLGFDSDTTLIEPASSASDAKDDVDQG</sequence>
<evidence type="ECO:0000259" key="8">
    <source>
        <dbReference type="PROSITE" id="PS51192"/>
    </source>
</evidence>
<feature type="region of interest" description="Disordered" evidence="7">
    <location>
        <begin position="42"/>
        <end position="228"/>
    </location>
</feature>
<feature type="compositionally biased region" description="Basic and acidic residues" evidence="7">
    <location>
        <begin position="1500"/>
        <end position="1510"/>
    </location>
</feature>
<comment type="function">
    <text evidence="6">RNA helicase.</text>
</comment>
<evidence type="ECO:0000256" key="4">
    <source>
        <dbReference type="ARBA" id="ARBA00022840"/>
    </source>
</evidence>
<feature type="region of interest" description="Disordered" evidence="7">
    <location>
        <begin position="512"/>
        <end position="531"/>
    </location>
</feature>
<comment type="catalytic activity">
    <reaction evidence="6">
        <text>ATP + H2O = ADP + phosphate + H(+)</text>
        <dbReference type="Rhea" id="RHEA:13065"/>
        <dbReference type="ChEBI" id="CHEBI:15377"/>
        <dbReference type="ChEBI" id="CHEBI:15378"/>
        <dbReference type="ChEBI" id="CHEBI:30616"/>
        <dbReference type="ChEBI" id="CHEBI:43474"/>
        <dbReference type="ChEBI" id="CHEBI:456216"/>
        <dbReference type="EC" id="3.6.4.13"/>
    </reaction>
</comment>
<dbReference type="GO" id="GO:0005524">
    <property type="term" value="F:ATP binding"/>
    <property type="evidence" value="ECO:0007669"/>
    <property type="project" value="UniProtKB-UniRule"/>
</dbReference>
<dbReference type="SMART" id="SM00490">
    <property type="entry name" value="HELICc"/>
    <property type="match status" value="1"/>
</dbReference>
<dbReference type="SUPFAM" id="SSF56219">
    <property type="entry name" value="DNase I-like"/>
    <property type="match status" value="1"/>
</dbReference>
<feature type="region of interest" description="Disordered" evidence="7">
    <location>
        <begin position="346"/>
        <end position="378"/>
    </location>
</feature>
<dbReference type="PANTHER" id="PTHR24031">
    <property type="entry name" value="RNA HELICASE"/>
    <property type="match status" value="1"/>
</dbReference>
<feature type="region of interest" description="Disordered" evidence="7">
    <location>
        <begin position="1589"/>
        <end position="1622"/>
    </location>
</feature>
<dbReference type="InterPro" id="IPR001650">
    <property type="entry name" value="Helicase_C-like"/>
</dbReference>
<feature type="region of interest" description="Disordered" evidence="7">
    <location>
        <begin position="386"/>
        <end position="405"/>
    </location>
</feature>
<accession>A0AAV5A6F6</accession>
<dbReference type="SMART" id="SM00487">
    <property type="entry name" value="DEXDc"/>
    <property type="match status" value="1"/>
</dbReference>
<keyword evidence="4 6" id="KW-0067">ATP-binding</keyword>
<evidence type="ECO:0000256" key="3">
    <source>
        <dbReference type="ARBA" id="ARBA00022806"/>
    </source>
</evidence>
<feature type="domain" description="Helicase C-terminal" evidence="9">
    <location>
        <begin position="826"/>
        <end position="1002"/>
    </location>
</feature>
<evidence type="ECO:0000256" key="1">
    <source>
        <dbReference type="ARBA" id="ARBA00022741"/>
    </source>
</evidence>
<feature type="region of interest" description="Disordered" evidence="7">
    <location>
        <begin position="1448"/>
        <end position="1470"/>
    </location>
</feature>
<dbReference type="CDD" id="cd18787">
    <property type="entry name" value="SF2_C_DEAD"/>
    <property type="match status" value="1"/>
</dbReference>
<dbReference type="EMBL" id="BPWL01000003">
    <property type="protein sequence ID" value="GJJ08218.1"/>
    <property type="molecule type" value="Genomic_DNA"/>
</dbReference>
<dbReference type="EC" id="3.6.4.13" evidence="6"/>
<dbReference type="InterPro" id="IPR011545">
    <property type="entry name" value="DEAD/DEAH_box_helicase_dom"/>
</dbReference>
<dbReference type="GO" id="GO:0003724">
    <property type="term" value="F:RNA helicase activity"/>
    <property type="evidence" value="ECO:0007669"/>
    <property type="project" value="UniProtKB-EC"/>
</dbReference>
<feature type="region of interest" description="Disordered" evidence="7">
    <location>
        <begin position="1484"/>
        <end position="1516"/>
    </location>
</feature>
<feature type="region of interest" description="Disordered" evidence="7">
    <location>
        <begin position="1078"/>
        <end position="1119"/>
    </location>
</feature>
<dbReference type="InterPro" id="IPR027417">
    <property type="entry name" value="P-loop_NTPase"/>
</dbReference>
<feature type="domain" description="Helicase ATP-binding" evidence="8">
    <location>
        <begin position="568"/>
        <end position="802"/>
    </location>
</feature>
<feature type="compositionally biased region" description="Acidic residues" evidence="7">
    <location>
        <begin position="391"/>
        <end position="405"/>
    </location>
</feature>
<feature type="compositionally biased region" description="Low complexity" evidence="7">
    <location>
        <begin position="512"/>
        <end position="523"/>
    </location>
</feature>
<gene>
    <name evidence="10" type="ORF">Clacol_002427</name>
</gene>
<dbReference type="Gene3D" id="3.40.50.300">
    <property type="entry name" value="P-loop containing nucleotide triphosphate hydrolases"/>
    <property type="match status" value="2"/>
</dbReference>
<reference evidence="10" key="1">
    <citation type="submission" date="2021-10" db="EMBL/GenBank/DDBJ databases">
        <title>De novo Genome Assembly of Clathrus columnatus (Basidiomycota, Fungi) Using Illumina and Nanopore Sequence Data.</title>
        <authorList>
            <person name="Ogiso-Tanaka E."/>
            <person name="Itagaki H."/>
            <person name="Hosoya T."/>
            <person name="Hosaka K."/>
        </authorList>
    </citation>
    <scope>NUCLEOTIDE SEQUENCE</scope>
    <source>
        <strain evidence="10">MO-923</strain>
    </source>
</reference>
<keyword evidence="5 6" id="KW-0694">RNA-binding</keyword>
<dbReference type="GO" id="GO:0003723">
    <property type="term" value="F:RNA binding"/>
    <property type="evidence" value="ECO:0007669"/>
    <property type="project" value="UniProtKB-UniRule"/>
</dbReference>
<evidence type="ECO:0000259" key="9">
    <source>
        <dbReference type="PROSITE" id="PS51194"/>
    </source>
</evidence>
<feature type="region of interest" description="Disordered" evidence="7">
    <location>
        <begin position="1163"/>
        <end position="1183"/>
    </location>
</feature>
<feature type="compositionally biased region" description="Basic and acidic residues" evidence="7">
    <location>
        <begin position="158"/>
        <end position="174"/>
    </location>
</feature>
<comment type="domain">
    <text evidence="6">The Q motif is unique to and characteristic of the DEAD box family of RNA helicases and controls ATP binding and hydrolysis.</text>
</comment>
<evidence type="ECO:0000313" key="11">
    <source>
        <dbReference type="Proteomes" id="UP001050691"/>
    </source>
</evidence>
<dbReference type="Proteomes" id="UP001050691">
    <property type="component" value="Unassembled WGS sequence"/>
</dbReference>
<evidence type="ECO:0000256" key="6">
    <source>
        <dbReference type="RuleBase" id="RU365068"/>
    </source>
</evidence>
<dbReference type="PROSITE" id="PS51192">
    <property type="entry name" value="HELICASE_ATP_BIND_1"/>
    <property type="match status" value="1"/>
</dbReference>
<protein>
    <recommendedName>
        <fullName evidence="6">ATP-dependent RNA helicase</fullName>
        <ecNumber evidence="6">3.6.4.13</ecNumber>
    </recommendedName>
</protein>
<organism evidence="10 11">
    <name type="scientific">Clathrus columnatus</name>
    <dbReference type="NCBI Taxonomy" id="1419009"/>
    <lineage>
        <taxon>Eukaryota</taxon>
        <taxon>Fungi</taxon>
        <taxon>Dikarya</taxon>
        <taxon>Basidiomycota</taxon>
        <taxon>Agaricomycotina</taxon>
        <taxon>Agaricomycetes</taxon>
        <taxon>Phallomycetidae</taxon>
        <taxon>Phallales</taxon>
        <taxon>Clathraceae</taxon>
        <taxon>Clathrus</taxon>
    </lineage>
</organism>
<dbReference type="PROSITE" id="PS00039">
    <property type="entry name" value="DEAD_ATP_HELICASE"/>
    <property type="match status" value="1"/>
</dbReference>
<feature type="region of interest" description="Disordered" evidence="7">
    <location>
        <begin position="412"/>
        <end position="475"/>
    </location>
</feature>
<feature type="compositionally biased region" description="Polar residues" evidence="7">
    <location>
        <begin position="1448"/>
        <end position="1463"/>
    </location>
</feature>
<evidence type="ECO:0000313" key="10">
    <source>
        <dbReference type="EMBL" id="GJJ08218.1"/>
    </source>
</evidence>
<dbReference type="PROSITE" id="PS51194">
    <property type="entry name" value="HELICASE_CTER"/>
    <property type="match status" value="1"/>
</dbReference>
<dbReference type="InterPro" id="IPR000629">
    <property type="entry name" value="RNA-helicase_DEAD-box_CS"/>
</dbReference>
<name>A0AAV5A6F6_9AGAM</name>
<feature type="compositionally biased region" description="Low complexity" evidence="7">
    <location>
        <begin position="1608"/>
        <end position="1622"/>
    </location>
</feature>
<feature type="compositionally biased region" description="Polar residues" evidence="7">
    <location>
        <begin position="1085"/>
        <end position="1095"/>
    </location>
</feature>
<keyword evidence="11" id="KW-1185">Reference proteome</keyword>
<feature type="compositionally biased region" description="Basic and acidic residues" evidence="7">
    <location>
        <begin position="182"/>
        <end position="194"/>
    </location>
</feature>
<evidence type="ECO:0000256" key="7">
    <source>
        <dbReference type="SAM" id="MobiDB-lite"/>
    </source>
</evidence>
<feature type="compositionally biased region" description="Acidic residues" evidence="7">
    <location>
        <begin position="65"/>
        <end position="90"/>
    </location>
</feature>
<feature type="region of interest" description="Disordered" evidence="7">
    <location>
        <begin position="1"/>
        <end position="30"/>
    </location>
</feature>
<comment type="similarity">
    <text evidence="6">Belongs to the DEAD box helicase family.</text>
</comment>
<feature type="compositionally biased region" description="Polar residues" evidence="7">
    <location>
        <begin position="1"/>
        <end position="20"/>
    </location>
</feature>
<evidence type="ECO:0000256" key="2">
    <source>
        <dbReference type="ARBA" id="ARBA00022801"/>
    </source>
</evidence>
<keyword evidence="2 6" id="KW-0378">Hydrolase</keyword>
<keyword evidence="3 6" id="KW-0347">Helicase</keyword>
<proteinExistence type="inferred from homology"/>